<dbReference type="EMBL" id="CM001196">
    <property type="protein sequence ID" value="EGP92394.1"/>
    <property type="molecule type" value="Genomic_DNA"/>
</dbReference>
<organism evidence="2 3">
    <name type="scientific">Zymoseptoria tritici (strain CBS 115943 / IPO323)</name>
    <name type="common">Speckled leaf blotch fungus</name>
    <name type="synonym">Septoria tritici</name>
    <dbReference type="NCBI Taxonomy" id="336722"/>
    <lineage>
        <taxon>Eukaryota</taxon>
        <taxon>Fungi</taxon>
        <taxon>Dikarya</taxon>
        <taxon>Ascomycota</taxon>
        <taxon>Pezizomycotina</taxon>
        <taxon>Dothideomycetes</taxon>
        <taxon>Dothideomycetidae</taxon>
        <taxon>Mycosphaerellales</taxon>
        <taxon>Mycosphaerellaceae</taxon>
        <taxon>Zymoseptoria</taxon>
    </lineage>
</organism>
<evidence type="ECO:0000256" key="1">
    <source>
        <dbReference type="SAM" id="MobiDB-lite"/>
    </source>
</evidence>
<evidence type="ECO:0000313" key="3">
    <source>
        <dbReference type="Proteomes" id="UP000008062"/>
    </source>
</evidence>
<dbReference type="eggNOG" id="ENOG502SBZM">
    <property type="taxonomic scope" value="Eukaryota"/>
</dbReference>
<feature type="region of interest" description="Disordered" evidence="1">
    <location>
        <begin position="111"/>
        <end position="138"/>
    </location>
</feature>
<evidence type="ECO:0000313" key="2">
    <source>
        <dbReference type="EMBL" id="EGP92394.1"/>
    </source>
</evidence>
<gene>
    <name evidence="2" type="ORF">MYCGRDRAFT_102360</name>
</gene>
<proteinExistence type="predicted"/>
<dbReference type="OMA" id="KPKQHIH"/>
<dbReference type="OrthoDB" id="5403157at2759"/>
<dbReference type="InParanoid" id="F9WWI4"/>
<feature type="compositionally biased region" description="Polar residues" evidence="1">
    <location>
        <begin position="63"/>
        <end position="78"/>
    </location>
</feature>
<feature type="region of interest" description="Disordered" evidence="1">
    <location>
        <begin position="1"/>
        <end position="94"/>
    </location>
</feature>
<feature type="region of interest" description="Disordered" evidence="1">
    <location>
        <begin position="171"/>
        <end position="192"/>
    </location>
</feature>
<reference evidence="2 3" key="1">
    <citation type="journal article" date="2011" name="PLoS Genet.">
        <title>Finished genome of the fungal wheat pathogen Mycosphaerella graminicola reveals dispensome structure, chromosome plasticity, and stealth pathogenesis.</title>
        <authorList>
            <person name="Goodwin S.B."/>
            <person name="Ben M'barek S."/>
            <person name="Dhillon B."/>
            <person name="Wittenberg A.H.J."/>
            <person name="Crane C.F."/>
            <person name="Hane J.K."/>
            <person name="Foster A.J."/>
            <person name="Van der Lee T.A.J."/>
            <person name="Grimwood J."/>
            <person name="Aerts A."/>
            <person name="Antoniw J."/>
            <person name="Bailey A."/>
            <person name="Bluhm B."/>
            <person name="Bowler J."/>
            <person name="Bristow J."/>
            <person name="van der Burgt A."/>
            <person name="Canto-Canche B."/>
            <person name="Churchill A.C.L."/>
            <person name="Conde-Ferraez L."/>
            <person name="Cools H.J."/>
            <person name="Coutinho P.M."/>
            <person name="Csukai M."/>
            <person name="Dehal P."/>
            <person name="De Wit P."/>
            <person name="Donzelli B."/>
            <person name="van de Geest H.C."/>
            <person name="van Ham R.C.H.J."/>
            <person name="Hammond-Kosack K.E."/>
            <person name="Henrissat B."/>
            <person name="Kilian A."/>
            <person name="Kobayashi A.K."/>
            <person name="Koopmann E."/>
            <person name="Kourmpetis Y."/>
            <person name="Kuzniar A."/>
            <person name="Lindquist E."/>
            <person name="Lombard V."/>
            <person name="Maliepaard C."/>
            <person name="Martins N."/>
            <person name="Mehrabi R."/>
            <person name="Nap J.P.H."/>
            <person name="Ponomarenko A."/>
            <person name="Rudd J.J."/>
            <person name="Salamov A."/>
            <person name="Schmutz J."/>
            <person name="Schouten H.J."/>
            <person name="Shapiro H."/>
            <person name="Stergiopoulos I."/>
            <person name="Torriani S.F.F."/>
            <person name="Tu H."/>
            <person name="de Vries R.P."/>
            <person name="Waalwijk C."/>
            <person name="Ware S.B."/>
            <person name="Wiebenga A."/>
            <person name="Zwiers L.-H."/>
            <person name="Oliver R.P."/>
            <person name="Grigoriev I.V."/>
            <person name="Kema G.H.J."/>
        </authorList>
    </citation>
    <scope>NUCLEOTIDE SEQUENCE [LARGE SCALE GENOMIC DNA]</scope>
    <source>
        <strain evidence="3">CBS 115943 / IPO323</strain>
    </source>
</reference>
<feature type="compositionally biased region" description="Polar residues" evidence="1">
    <location>
        <begin position="36"/>
        <end position="46"/>
    </location>
</feature>
<dbReference type="Proteomes" id="UP000008062">
    <property type="component" value="Chromosome 1"/>
</dbReference>
<dbReference type="AlphaFoldDB" id="F9WWI4"/>
<name>F9WWI4_ZYMTI</name>
<dbReference type="RefSeq" id="XP_003857418.1">
    <property type="nucleotide sequence ID" value="XM_003857370.1"/>
</dbReference>
<dbReference type="VEuPathDB" id="FungiDB:ZTRI_1.861"/>
<keyword evidence="3" id="KW-1185">Reference proteome</keyword>
<dbReference type="HOGENOM" id="CLU_103049_0_0_1"/>
<sequence length="192" mass="20847">MPSPRSSPAMSSTTPLSPGYLPLHFDSLRRPPSPRAMQTRTPSLQRRPQGLQLPHLPRFHPANFSNHSTPDGASATSSPQPPMSPRAHQRMYSDAQKHLYLNQREALSAAARVTSPGQVRKPLSPRLQPLGSPGPVTPLELEGQEGYLIAGARNSSSHAATASKDIVETFIKQEKTRRQGPPNASSPRSSSR</sequence>
<feature type="compositionally biased region" description="Low complexity" evidence="1">
    <location>
        <begin position="1"/>
        <end position="15"/>
    </location>
</feature>
<dbReference type="KEGG" id="ztr:MYCGRDRAFT_102360"/>
<dbReference type="GeneID" id="13402989"/>
<protein>
    <submittedName>
        <fullName evidence="2">Uncharacterized protein</fullName>
    </submittedName>
</protein>
<accession>F9WWI4</accession>